<feature type="domain" description="Oxo-4-hydroxy-4-carboxy-5-ureidoimidazoline decarboxylase" evidence="3">
    <location>
        <begin position="24"/>
        <end position="205"/>
    </location>
</feature>
<organism evidence="4 5">
    <name type="scientific">Lasiosphaeria miniovina</name>
    <dbReference type="NCBI Taxonomy" id="1954250"/>
    <lineage>
        <taxon>Eukaryota</taxon>
        <taxon>Fungi</taxon>
        <taxon>Dikarya</taxon>
        <taxon>Ascomycota</taxon>
        <taxon>Pezizomycotina</taxon>
        <taxon>Sordariomycetes</taxon>
        <taxon>Sordariomycetidae</taxon>
        <taxon>Sordariales</taxon>
        <taxon>Lasiosphaeriaceae</taxon>
        <taxon>Lasiosphaeria</taxon>
    </lineage>
</organism>
<dbReference type="AlphaFoldDB" id="A0AA39ZUQ0"/>
<dbReference type="PANTHER" id="PTHR37987:SF1">
    <property type="entry name" value="OXO-4-HYDROXY-4-CARBOXY-5-UREIDOIMIDAZOLINE DECARBOXYLASE DOMAIN-CONTAINING PROTEIN"/>
    <property type="match status" value="1"/>
</dbReference>
<name>A0AA39ZUQ0_9PEZI</name>
<sequence>MDAPTSNLNPQATPFLPGIASLPSLPDAALTSTLDLLFEPSPQLHALTLPMLRTLSFGSYADLIATLRDQLLAMAAAVSGPHADPDARRPLHAILASHPRLGPAKPPTPHADHDGNEEEEEQLSAQSAAEQAQLRGGDHADARRLAALNDEYEAAFPGLRYVVFVNGRPRDVIMADMRRRIDRADPQAEEREAIQAMCDIAADRAAKLQKSSPEAGEHCASAPARV</sequence>
<dbReference type="RefSeq" id="XP_060290867.1">
    <property type="nucleotide sequence ID" value="XM_060443158.1"/>
</dbReference>
<reference evidence="4" key="1">
    <citation type="submission" date="2023-06" db="EMBL/GenBank/DDBJ databases">
        <title>Genome-scale phylogeny and comparative genomics of the fungal order Sordariales.</title>
        <authorList>
            <consortium name="Lawrence Berkeley National Laboratory"/>
            <person name="Hensen N."/>
            <person name="Bonometti L."/>
            <person name="Westerberg I."/>
            <person name="Brannstrom I.O."/>
            <person name="Guillou S."/>
            <person name="Cros-Aarteil S."/>
            <person name="Calhoun S."/>
            <person name="Haridas S."/>
            <person name="Kuo A."/>
            <person name="Mondo S."/>
            <person name="Pangilinan J."/>
            <person name="Riley R."/>
            <person name="LaButti K."/>
            <person name="Andreopoulos B."/>
            <person name="Lipzen A."/>
            <person name="Chen C."/>
            <person name="Yanf M."/>
            <person name="Daum C."/>
            <person name="Ng V."/>
            <person name="Clum A."/>
            <person name="Steindorff A."/>
            <person name="Ohm R."/>
            <person name="Martin F."/>
            <person name="Silar P."/>
            <person name="Natvig D."/>
            <person name="Lalanne C."/>
            <person name="Gautier V."/>
            <person name="Ament-velasquez S.L."/>
            <person name="Kruys A."/>
            <person name="Hutchinson M.I."/>
            <person name="Powell A.J."/>
            <person name="Barry K."/>
            <person name="Miller A.N."/>
            <person name="Grigoriev I.V."/>
            <person name="Debuchy R."/>
            <person name="Gladieux P."/>
            <person name="Thoren M.H."/>
            <person name="Johannesson H."/>
        </authorList>
    </citation>
    <scope>NUCLEOTIDE SEQUENCE</scope>
    <source>
        <strain evidence="4">SMH2392-1A</strain>
    </source>
</reference>
<feature type="compositionally biased region" description="Low complexity" evidence="2">
    <location>
        <begin position="123"/>
        <end position="134"/>
    </location>
</feature>
<dbReference type="PANTHER" id="PTHR37987">
    <property type="entry name" value="CHROMOSOME 9, WHOLE GENOME SHOTGUN SEQUENCE"/>
    <property type="match status" value="1"/>
</dbReference>
<proteinExistence type="predicted"/>
<dbReference type="GeneID" id="85326428"/>
<dbReference type="SUPFAM" id="SSF158694">
    <property type="entry name" value="UraD-Like"/>
    <property type="match status" value="1"/>
</dbReference>
<dbReference type="Pfam" id="PF09349">
    <property type="entry name" value="OHCU_decarbox"/>
    <property type="match status" value="1"/>
</dbReference>
<dbReference type="GO" id="GO:0006144">
    <property type="term" value="P:purine nucleobase metabolic process"/>
    <property type="evidence" value="ECO:0007669"/>
    <property type="project" value="UniProtKB-KW"/>
</dbReference>
<dbReference type="InterPro" id="IPR018020">
    <property type="entry name" value="OHCU_decarboxylase"/>
</dbReference>
<feature type="region of interest" description="Disordered" evidence="2">
    <location>
        <begin position="98"/>
        <end position="137"/>
    </location>
</feature>
<dbReference type="Gene3D" id="1.10.3330.10">
    <property type="entry name" value="Oxo-4-hydroxy-4-carboxy-5-ureidoimidazoline decarboxylase"/>
    <property type="match status" value="1"/>
</dbReference>
<gene>
    <name evidence="4" type="ORF">B0T26DRAFT_733642</name>
</gene>
<evidence type="ECO:0000313" key="5">
    <source>
        <dbReference type="Proteomes" id="UP001172101"/>
    </source>
</evidence>
<protein>
    <submittedName>
        <fullName evidence="4">Oxo-4-hydroxy-4-carboxy-5-ureidoimidazoline decarboxylase</fullName>
    </submittedName>
</protein>
<keyword evidence="5" id="KW-1185">Reference proteome</keyword>
<dbReference type="InterPro" id="IPR036778">
    <property type="entry name" value="OHCU_decarboxylase_sf"/>
</dbReference>
<evidence type="ECO:0000256" key="2">
    <source>
        <dbReference type="SAM" id="MobiDB-lite"/>
    </source>
</evidence>
<dbReference type="Proteomes" id="UP001172101">
    <property type="component" value="Unassembled WGS sequence"/>
</dbReference>
<evidence type="ECO:0000256" key="1">
    <source>
        <dbReference type="ARBA" id="ARBA00022631"/>
    </source>
</evidence>
<dbReference type="EMBL" id="JAUIRO010000008">
    <property type="protein sequence ID" value="KAK0704008.1"/>
    <property type="molecule type" value="Genomic_DNA"/>
</dbReference>
<accession>A0AA39ZUQ0</accession>
<keyword evidence="1" id="KW-0659">Purine metabolism</keyword>
<evidence type="ECO:0000313" key="4">
    <source>
        <dbReference type="EMBL" id="KAK0704008.1"/>
    </source>
</evidence>
<comment type="caution">
    <text evidence="4">The sequence shown here is derived from an EMBL/GenBank/DDBJ whole genome shotgun (WGS) entry which is preliminary data.</text>
</comment>
<evidence type="ECO:0000259" key="3">
    <source>
        <dbReference type="Pfam" id="PF09349"/>
    </source>
</evidence>